<protein>
    <recommendedName>
        <fullName evidence="1">endopeptidase La</fullName>
        <ecNumber evidence="1">3.4.21.53</ecNumber>
    </recommendedName>
</protein>
<keyword evidence="1" id="KW-0378">Hydrolase</keyword>
<evidence type="ECO:0000259" key="3">
    <source>
        <dbReference type="PROSITE" id="PS51786"/>
    </source>
</evidence>
<keyword evidence="1" id="KW-0720">Serine protease</keyword>
<dbReference type="GO" id="GO:0005524">
    <property type="term" value="F:ATP binding"/>
    <property type="evidence" value="ECO:0007669"/>
    <property type="project" value="InterPro"/>
</dbReference>
<evidence type="ECO:0000256" key="1">
    <source>
        <dbReference type="PROSITE-ProRule" id="PRU01122"/>
    </source>
</evidence>
<name>A0A430B2C8_9ENTE</name>
<dbReference type="InterPro" id="IPR020568">
    <property type="entry name" value="Ribosomal_Su5_D2-typ_SF"/>
</dbReference>
<dbReference type="RefSeq" id="WP_245987240.1">
    <property type="nucleotide sequence ID" value="NZ_NGKA01000003.1"/>
</dbReference>
<dbReference type="EC" id="3.4.21.53" evidence="1"/>
<dbReference type="GO" id="GO:0006508">
    <property type="term" value="P:proteolysis"/>
    <property type="evidence" value="ECO:0007669"/>
    <property type="project" value="UniProtKB-KW"/>
</dbReference>
<dbReference type="PROSITE" id="PS51786">
    <property type="entry name" value="LON_PROTEOLYTIC"/>
    <property type="match status" value="1"/>
</dbReference>
<dbReference type="Proteomes" id="UP000287605">
    <property type="component" value="Unassembled WGS sequence"/>
</dbReference>
<dbReference type="SUPFAM" id="SSF50156">
    <property type="entry name" value="PDZ domain-like"/>
    <property type="match status" value="1"/>
</dbReference>
<dbReference type="SUPFAM" id="SSF54211">
    <property type="entry name" value="Ribosomal protein S5 domain 2-like"/>
    <property type="match status" value="1"/>
</dbReference>
<evidence type="ECO:0000256" key="2">
    <source>
        <dbReference type="SAM" id="Phobius"/>
    </source>
</evidence>
<dbReference type="Pfam" id="PF05362">
    <property type="entry name" value="Lon_C"/>
    <property type="match status" value="1"/>
</dbReference>
<comment type="caution">
    <text evidence="4">The sequence shown here is derived from an EMBL/GenBank/DDBJ whole genome shotgun (WGS) entry which is preliminary data.</text>
</comment>
<keyword evidence="2" id="KW-0472">Membrane</keyword>
<dbReference type="AlphaFoldDB" id="A0A430B2C8"/>
<evidence type="ECO:0000313" key="5">
    <source>
        <dbReference type="Proteomes" id="UP000287605"/>
    </source>
</evidence>
<dbReference type="InterPro" id="IPR036034">
    <property type="entry name" value="PDZ_sf"/>
</dbReference>
<dbReference type="GO" id="GO:0004252">
    <property type="term" value="F:serine-type endopeptidase activity"/>
    <property type="evidence" value="ECO:0007669"/>
    <property type="project" value="UniProtKB-UniRule"/>
</dbReference>
<dbReference type="Gene3D" id="3.30.230.10">
    <property type="match status" value="1"/>
</dbReference>
<dbReference type="InterPro" id="IPR014721">
    <property type="entry name" value="Ribsml_uS5_D2-typ_fold_subgr"/>
</dbReference>
<dbReference type="InterPro" id="IPR027065">
    <property type="entry name" value="Lon_Prtase"/>
</dbReference>
<sequence length="359" mass="39879">MKFPQNRRHKKRFAIFASIFILSFMLVASIFIPIPYFIEMPGSAEDVQQFVRVDGKSNDQTGAYLLTTVGIRQATPATFLLAKKDTFQEVIPERDFLGDNTSEEHELLGELQMSSSENMAKKVALDLAGETYHFSYKGIYVMDVMATSDFRGKLAVGDLVYQVDDLSFETTEEFMDYVASKELGETITLKIERDGEKKTISGKLTKLSEENPVGVGITLTEHTELVSDREITFEVEGIGGPSAGLMFTLEIYESLTGQSLRKGHVIAGTGEIRSDGKVGMIGGIDKKVVAADRAGAEIFFAPDESYSKEVLDKYPDLKNNYQQALAAAKKINTKMEIVPVKTVQDALEYMESLNYKDSE</sequence>
<evidence type="ECO:0000313" key="4">
    <source>
        <dbReference type="EMBL" id="RSU14382.1"/>
    </source>
</evidence>
<dbReference type="Pfam" id="PF13180">
    <property type="entry name" value="PDZ_2"/>
    <property type="match status" value="1"/>
</dbReference>
<keyword evidence="2" id="KW-0812">Transmembrane</keyword>
<dbReference type="GO" id="GO:0004176">
    <property type="term" value="F:ATP-dependent peptidase activity"/>
    <property type="evidence" value="ECO:0007669"/>
    <property type="project" value="UniProtKB-UniRule"/>
</dbReference>
<gene>
    <name evidence="4" type="ORF">CBF29_03530</name>
</gene>
<reference evidence="4 5" key="1">
    <citation type="submission" date="2017-05" db="EMBL/GenBank/DDBJ databases">
        <title>Vagococcus spp. assemblies.</title>
        <authorList>
            <person name="Gulvik C.A."/>
        </authorList>
    </citation>
    <scope>NUCLEOTIDE SEQUENCE [LARGE SCALE GENOMIC DNA]</scope>
    <source>
        <strain evidence="4 5">CCUG 51432</strain>
    </source>
</reference>
<dbReference type="PANTHER" id="PTHR10046">
    <property type="entry name" value="ATP DEPENDENT LON PROTEASE FAMILY MEMBER"/>
    <property type="match status" value="1"/>
</dbReference>
<comment type="catalytic activity">
    <reaction evidence="1">
        <text>Hydrolysis of proteins in presence of ATP.</text>
        <dbReference type="EC" id="3.4.21.53"/>
    </reaction>
</comment>
<keyword evidence="2" id="KW-1133">Transmembrane helix</keyword>
<organism evidence="4 5">
    <name type="scientific">Vagococcus elongatus</name>
    <dbReference type="NCBI Taxonomy" id="180344"/>
    <lineage>
        <taxon>Bacteria</taxon>
        <taxon>Bacillati</taxon>
        <taxon>Bacillota</taxon>
        <taxon>Bacilli</taxon>
        <taxon>Lactobacillales</taxon>
        <taxon>Enterococcaceae</taxon>
        <taxon>Vagococcus</taxon>
    </lineage>
</organism>
<keyword evidence="1" id="KW-0645">Protease</keyword>
<feature type="domain" description="Lon proteolytic" evidence="3">
    <location>
        <begin position="198"/>
        <end position="353"/>
    </location>
</feature>
<accession>A0A430B2C8</accession>
<dbReference type="NCBIfam" id="NF041438">
    <property type="entry name" value="SepM_fam_S16"/>
    <property type="match status" value="1"/>
</dbReference>
<proteinExistence type="inferred from homology"/>
<keyword evidence="5" id="KW-1185">Reference proteome</keyword>
<feature type="transmembrane region" description="Helical" evidence="2">
    <location>
        <begin position="12"/>
        <end position="38"/>
    </location>
</feature>
<dbReference type="GO" id="GO:0030163">
    <property type="term" value="P:protein catabolic process"/>
    <property type="evidence" value="ECO:0007669"/>
    <property type="project" value="InterPro"/>
</dbReference>
<dbReference type="InterPro" id="IPR001478">
    <property type="entry name" value="PDZ"/>
</dbReference>
<feature type="active site" evidence="1">
    <location>
        <position position="287"/>
    </location>
</feature>
<feature type="active site" evidence="1">
    <location>
        <position position="242"/>
    </location>
</feature>
<comment type="similarity">
    <text evidence="1">Belongs to the peptidase S16 family.</text>
</comment>
<dbReference type="InterPro" id="IPR008269">
    <property type="entry name" value="Lon_proteolytic"/>
</dbReference>
<dbReference type="EMBL" id="NGKA01000003">
    <property type="protein sequence ID" value="RSU14382.1"/>
    <property type="molecule type" value="Genomic_DNA"/>
</dbReference>